<feature type="region of interest" description="Disordered" evidence="1">
    <location>
        <begin position="1"/>
        <end position="20"/>
    </location>
</feature>
<organism evidence="2 3">
    <name type="scientific">Novipirellula galeiformis</name>
    <dbReference type="NCBI Taxonomy" id="2528004"/>
    <lineage>
        <taxon>Bacteria</taxon>
        <taxon>Pseudomonadati</taxon>
        <taxon>Planctomycetota</taxon>
        <taxon>Planctomycetia</taxon>
        <taxon>Pirellulales</taxon>
        <taxon>Pirellulaceae</taxon>
        <taxon>Novipirellula</taxon>
    </lineage>
</organism>
<sequence precursor="true">MVTAERNNNQAMNAERPISRFHSGRSTAATRLSSTLFELKYSFAFPHPCSKGRYDHSNASRVCVALFIGSLW</sequence>
<dbReference type="Proteomes" id="UP000316304">
    <property type="component" value="Unassembled WGS sequence"/>
</dbReference>
<protein>
    <submittedName>
        <fullName evidence="2">Uncharacterized protein</fullName>
    </submittedName>
</protein>
<evidence type="ECO:0000313" key="2">
    <source>
        <dbReference type="EMBL" id="TWU17792.1"/>
    </source>
</evidence>
<proteinExistence type="predicted"/>
<comment type="caution">
    <text evidence="2">The sequence shown here is derived from an EMBL/GenBank/DDBJ whole genome shotgun (WGS) entry which is preliminary data.</text>
</comment>
<accession>A0A5C6C0Z6</accession>
<dbReference type="AlphaFoldDB" id="A0A5C6C0Z6"/>
<reference evidence="2 3" key="1">
    <citation type="submission" date="2019-02" db="EMBL/GenBank/DDBJ databases">
        <title>Deep-cultivation of Planctomycetes and their phenomic and genomic characterization uncovers novel biology.</title>
        <authorList>
            <person name="Wiegand S."/>
            <person name="Jogler M."/>
            <person name="Boedeker C."/>
            <person name="Pinto D."/>
            <person name="Vollmers J."/>
            <person name="Rivas-Marin E."/>
            <person name="Kohn T."/>
            <person name="Peeters S.H."/>
            <person name="Heuer A."/>
            <person name="Rast P."/>
            <person name="Oberbeckmann S."/>
            <person name="Bunk B."/>
            <person name="Jeske O."/>
            <person name="Meyerdierks A."/>
            <person name="Storesund J.E."/>
            <person name="Kallscheuer N."/>
            <person name="Luecker S."/>
            <person name="Lage O.M."/>
            <person name="Pohl T."/>
            <person name="Merkel B.J."/>
            <person name="Hornburger P."/>
            <person name="Mueller R.-W."/>
            <person name="Bruemmer F."/>
            <person name="Labrenz M."/>
            <person name="Spormann A.M."/>
            <person name="Op Den Camp H."/>
            <person name="Overmann J."/>
            <person name="Amann R."/>
            <person name="Jetten M.S.M."/>
            <person name="Mascher T."/>
            <person name="Medema M.H."/>
            <person name="Devos D.P."/>
            <person name="Kaster A.-K."/>
            <person name="Ovreas L."/>
            <person name="Rohde M."/>
            <person name="Galperin M.Y."/>
            <person name="Jogler C."/>
        </authorList>
    </citation>
    <scope>NUCLEOTIDE SEQUENCE [LARGE SCALE GENOMIC DNA]</scope>
    <source>
        <strain evidence="2 3">Pla52o</strain>
    </source>
</reference>
<evidence type="ECO:0000313" key="3">
    <source>
        <dbReference type="Proteomes" id="UP000316304"/>
    </source>
</evidence>
<gene>
    <name evidence="2" type="ORF">Pla52o_50070</name>
</gene>
<evidence type="ECO:0000256" key="1">
    <source>
        <dbReference type="SAM" id="MobiDB-lite"/>
    </source>
</evidence>
<keyword evidence="3" id="KW-1185">Reference proteome</keyword>
<dbReference type="EMBL" id="SJPT01000010">
    <property type="protein sequence ID" value="TWU17792.1"/>
    <property type="molecule type" value="Genomic_DNA"/>
</dbReference>
<feature type="compositionally biased region" description="Polar residues" evidence="1">
    <location>
        <begin position="1"/>
        <end position="12"/>
    </location>
</feature>
<name>A0A5C6C0Z6_9BACT</name>